<protein>
    <recommendedName>
        <fullName evidence="3">Aldose 1-epimerase</fullName>
    </recommendedName>
</protein>
<organism evidence="1 2">
    <name type="scientific">Novosphingobium aerophilum</name>
    <dbReference type="NCBI Taxonomy" id="2839843"/>
    <lineage>
        <taxon>Bacteria</taxon>
        <taxon>Pseudomonadati</taxon>
        <taxon>Pseudomonadota</taxon>
        <taxon>Alphaproteobacteria</taxon>
        <taxon>Sphingomonadales</taxon>
        <taxon>Sphingomonadaceae</taxon>
        <taxon>Novosphingobium</taxon>
    </lineage>
</organism>
<dbReference type="Pfam" id="PF01263">
    <property type="entry name" value="Aldose_epim"/>
    <property type="match status" value="1"/>
</dbReference>
<accession>A0A7X1F8J4</accession>
<dbReference type="InterPro" id="IPR008183">
    <property type="entry name" value="Aldose_1/G6P_1-epimerase"/>
</dbReference>
<name>A0A7X1F8J4_9SPHN</name>
<dbReference type="InterPro" id="IPR011013">
    <property type="entry name" value="Gal_mutarotase_sf_dom"/>
</dbReference>
<dbReference type="RefSeq" id="WP_185683807.1">
    <property type="nucleotide sequence ID" value="NZ_JACLAU010000019.1"/>
</dbReference>
<evidence type="ECO:0000313" key="2">
    <source>
        <dbReference type="Proteomes" id="UP000520156"/>
    </source>
</evidence>
<evidence type="ECO:0000313" key="1">
    <source>
        <dbReference type="EMBL" id="MBC2652388.1"/>
    </source>
</evidence>
<dbReference type="Gene3D" id="2.70.98.10">
    <property type="match status" value="1"/>
</dbReference>
<dbReference type="GO" id="GO:0005975">
    <property type="term" value="P:carbohydrate metabolic process"/>
    <property type="evidence" value="ECO:0007669"/>
    <property type="project" value="InterPro"/>
</dbReference>
<dbReference type="GO" id="GO:0030246">
    <property type="term" value="F:carbohydrate binding"/>
    <property type="evidence" value="ECO:0007669"/>
    <property type="project" value="InterPro"/>
</dbReference>
<comment type="caution">
    <text evidence="1">The sequence shown here is derived from an EMBL/GenBank/DDBJ whole genome shotgun (WGS) entry which is preliminary data.</text>
</comment>
<sequence length="293" mass="31957">MSGHVDLRSGAMTCRLCPALGGAVLALRWGGLDLLRSVDSASNILDAAAFPLVPFANRIGNACFSFRGSDVALRADPAAFPHAHHGEGWRREWWTETAGTDHAVFAYKGGEDWAFGWPWRYLARQHVRVTHSLFSLQLEVTNLDPDRPMPLGLGWHPYFPRSAGSALSAQTRGMWVNDPSGLAIRREPTSLFSTAPVPLDLLDRLDNFFVCANPAIGVRCGSLGLLLEGQGAGFHLFAPANETWFCVEPVSHAPNAFGRGEFAETDVIQPGQTKRQGYTLRITDHPTVQGAVQ</sequence>
<dbReference type="GO" id="GO:0016853">
    <property type="term" value="F:isomerase activity"/>
    <property type="evidence" value="ECO:0007669"/>
    <property type="project" value="InterPro"/>
</dbReference>
<reference evidence="1 2" key="1">
    <citation type="submission" date="2020-08" db="EMBL/GenBank/DDBJ databases">
        <title>The genome sequence of Novosphingobium flavum 4Y4.</title>
        <authorList>
            <person name="Liu Y."/>
        </authorList>
    </citation>
    <scope>NUCLEOTIDE SEQUENCE [LARGE SCALE GENOMIC DNA]</scope>
    <source>
        <strain evidence="1 2">4Y4</strain>
    </source>
</reference>
<gene>
    <name evidence="1" type="ORF">H7F49_11805</name>
</gene>
<dbReference type="SUPFAM" id="SSF74650">
    <property type="entry name" value="Galactose mutarotase-like"/>
    <property type="match status" value="1"/>
</dbReference>
<dbReference type="InterPro" id="IPR014718">
    <property type="entry name" value="GH-type_carb-bd"/>
</dbReference>
<keyword evidence="2" id="KW-1185">Reference proteome</keyword>
<proteinExistence type="predicted"/>
<dbReference type="AlphaFoldDB" id="A0A7X1F8J4"/>
<dbReference type="Proteomes" id="UP000520156">
    <property type="component" value="Unassembled WGS sequence"/>
</dbReference>
<evidence type="ECO:0008006" key="3">
    <source>
        <dbReference type="Google" id="ProtNLM"/>
    </source>
</evidence>
<dbReference type="EMBL" id="JACLAU010000019">
    <property type="protein sequence ID" value="MBC2652388.1"/>
    <property type="molecule type" value="Genomic_DNA"/>
</dbReference>